<dbReference type="Proteomes" id="UP000076727">
    <property type="component" value="Unassembled WGS sequence"/>
</dbReference>
<name>A0A165P2R5_9APHY</name>
<keyword evidence="3" id="KW-0964">Secreted</keyword>
<evidence type="ECO:0000313" key="5">
    <source>
        <dbReference type="EMBL" id="KZT67688.1"/>
    </source>
</evidence>
<protein>
    <submittedName>
        <fullName evidence="5">Sm1 protein</fullName>
    </submittedName>
</protein>
<accession>A0A165P2R5</accession>
<proteinExistence type="inferred from homology"/>
<dbReference type="OrthoDB" id="4898945at2759"/>
<dbReference type="Gene3D" id="2.40.40.10">
    <property type="entry name" value="RlpA-like domain"/>
    <property type="match status" value="1"/>
</dbReference>
<gene>
    <name evidence="5" type="ORF">DAEQUDRAFT_728684</name>
</gene>
<reference evidence="5 6" key="1">
    <citation type="journal article" date="2016" name="Mol. Biol. Evol.">
        <title>Comparative Genomics of Early-Diverging Mushroom-Forming Fungi Provides Insights into the Origins of Lignocellulose Decay Capabilities.</title>
        <authorList>
            <person name="Nagy L.G."/>
            <person name="Riley R."/>
            <person name="Tritt A."/>
            <person name="Adam C."/>
            <person name="Daum C."/>
            <person name="Floudas D."/>
            <person name="Sun H."/>
            <person name="Yadav J.S."/>
            <person name="Pangilinan J."/>
            <person name="Larsson K.H."/>
            <person name="Matsuura K."/>
            <person name="Barry K."/>
            <person name="Labutti K."/>
            <person name="Kuo R."/>
            <person name="Ohm R.A."/>
            <person name="Bhattacharya S.S."/>
            <person name="Shirouzu T."/>
            <person name="Yoshinaga Y."/>
            <person name="Martin F.M."/>
            <person name="Grigoriev I.V."/>
            <person name="Hibbett D.S."/>
        </authorList>
    </citation>
    <scope>NUCLEOTIDE SEQUENCE [LARGE SCALE GENOMIC DNA]</scope>
    <source>
        <strain evidence="5 6">L-15889</strain>
    </source>
</reference>
<evidence type="ECO:0000256" key="4">
    <source>
        <dbReference type="SAM" id="SignalP"/>
    </source>
</evidence>
<dbReference type="GO" id="GO:0005576">
    <property type="term" value="C:extracellular region"/>
    <property type="evidence" value="ECO:0007669"/>
    <property type="project" value="UniProtKB-SubCell"/>
</dbReference>
<evidence type="ECO:0000256" key="3">
    <source>
        <dbReference type="ARBA" id="ARBA00022525"/>
    </source>
</evidence>
<dbReference type="EMBL" id="KV429073">
    <property type="protein sequence ID" value="KZT67688.1"/>
    <property type="molecule type" value="Genomic_DNA"/>
</dbReference>
<evidence type="ECO:0000256" key="1">
    <source>
        <dbReference type="ARBA" id="ARBA00004613"/>
    </source>
</evidence>
<feature type="chain" id="PRO_5007863791" evidence="4">
    <location>
        <begin position="20"/>
        <end position="145"/>
    </location>
</feature>
<keyword evidence="4" id="KW-0732">Signal</keyword>
<dbReference type="CDD" id="cd22778">
    <property type="entry name" value="DPBB_CEPL-like"/>
    <property type="match status" value="1"/>
</dbReference>
<dbReference type="InterPro" id="IPR036908">
    <property type="entry name" value="RlpA-like_sf"/>
</dbReference>
<organism evidence="5 6">
    <name type="scientific">Daedalea quercina L-15889</name>
    <dbReference type="NCBI Taxonomy" id="1314783"/>
    <lineage>
        <taxon>Eukaryota</taxon>
        <taxon>Fungi</taxon>
        <taxon>Dikarya</taxon>
        <taxon>Basidiomycota</taxon>
        <taxon>Agaricomycotina</taxon>
        <taxon>Agaricomycetes</taxon>
        <taxon>Polyporales</taxon>
        <taxon>Fomitopsis</taxon>
    </lineage>
</organism>
<sequence>MKFAALFSALALLATSALAQQTVTVSYDQTYDNAGQSLDTVACSDGAYGLDPPYSTFGDLPDFPYIGGAAAVSGWGSSECGTCWQLQYTSATGTEYTIDVLAIDHTDAGFNIGLTAFNALVGGDGTFYGRVNAVATQVDQSVCGL</sequence>
<feature type="signal peptide" evidence="4">
    <location>
        <begin position="1"/>
        <end position="19"/>
    </location>
</feature>
<dbReference type="AlphaFoldDB" id="A0A165P2R5"/>
<dbReference type="Pfam" id="PF07249">
    <property type="entry name" value="Cerato-platanin"/>
    <property type="match status" value="1"/>
</dbReference>
<comment type="subcellular location">
    <subcellularLocation>
        <location evidence="1">Secreted</location>
    </subcellularLocation>
</comment>
<dbReference type="SUPFAM" id="SSF50685">
    <property type="entry name" value="Barwin-like endoglucanases"/>
    <property type="match status" value="1"/>
</dbReference>
<keyword evidence="6" id="KW-1185">Reference proteome</keyword>
<dbReference type="InterPro" id="IPR010829">
    <property type="entry name" value="Cerato-platanin"/>
</dbReference>
<evidence type="ECO:0000256" key="2">
    <source>
        <dbReference type="ARBA" id="ARBA00010421"/>
    </source>
</evidence>
<evidence type="ECO:0000313" key="6">
    <source>
        <dbReference type="Proteomes" id="UP000076727"/>
    </source>
</evidence>
<comment type="similarity">
    <text evidence="2">Belongs to the cerato-platanin family.</text>
</comment>